<evidence type="ECO:0000256" key="5">
    <source>
        <dbReference type="SAM" id="Phobius"/>
    </source>
</evidence>
<feature type="transmembrane region" description="Helical" evidence="5">
    <location>
        <begin position="79"/>
        <end position="105"/>
    </location>
</feature>
<feature type="transmembrane region" description="Helical" evidence="5">
    <location>
        <begin position="325"/>
        <end position="348"/>
    </location>
</feature>
<feature type="transmembrane region" description="Helical" evidence="5">
    <location>
        <begin position="429"/>
        <end position="451"/>
    </location>
</feature>
<keyword evidence="2 5" id="KW-0812">Transmembrane</keyword>
<evidence type="ECO:0000256" key="4">
    <source>
        <dbReference type="ARBA" id="ARBA00023136"/>
    </source>
</evidence>
<keyword evidence="3 5" id="KW-1133">Transmembrane helix</keyword>
<evidence type="ECO:0000256" key="2">
    <source>
        <dbReference type="ARBA" id="ARBA00022692"/>
    </source>
</evidence>
<comment type="caution">
    <text evidence="7">The sequence shown here is derived from an EMBL/GenBank/DDBJ whole genome shotgun (WGS) entry which is preliminary data.</text>
</comment>
<feature type="transmembrane region" description="Helical" evidence="5">
    <location>
        <begin position="369"/>
        <end position="389"/>
    </location>
</feature>
<evidence type="ECO:0000259" key="6">
    <source>
        <dbReference type="Pfam" id="PF01490"/>
    </source>
</evidence>
<protein>
    <recommendedName>
        <fullName evidence="6">Amino acid transporter transmembrane domain-containing protein</fullName>
    </recommendedName>
</protein>
<dbReference type="Pfam" id="PF01490">
    <property type="entry name" value="Aa_trans"/>
    <property type="match status" value="1"/>
</dbReference>
<dbReference type="Proteomes" id="UP001470230">
    <property type="component" value="Unassembled WGS sequence"/>
</dbReference>
<proteinExistence type="predicted"/>
<evidence type="ECO:0000256" key="1">
    <source>
        <dbReference type="ARBA" id="ARBA00004141"/>
    </source>
</evidence>
<accession>A0ABR2H660</accession>
<dbReference type="InterPro" id="IPR013057">
    <property type="entry name" value="AA_transpt_TM"/>
</dbReference>
<feature type="domain" description="Amino acid transporter transmembrane" evidence="6">
    <location>
        <begin position="76"/>
        <end position="451"/>
    </location>
</feature>
<dbReference type="EMBL" id="JAPFFF010000040">
    <property type="protein sequence ID" value="KAK8841708.1"/>
    <property type="molecule type" value="Genomic_DNA"/>
</dbReference>
<reference evidence="7 8" key="1">
    <citation type="submission" date="2024-04" db="EMBL/GenBank/DDBJ databases">
        <title>Tritrichomonas musculus Genome.</title>
        <authorList>
            <person name="Alves-Ferreira E."/>
            <person name="Grigg M."/>
            <person name="Lorenzi H."/>
            <person name="Galac M."/>
        </authorList>
    </citation>
    <scope>NUCLEOTIDE SEQUENCE [LARGE SCALE GENOMIC DNA]</scope>
    <source>
        <strain evidence="7 8">EAF2021</strain>
    </source>
</reference>
<keyword evidence="4 5" id="KW-0472">Membrane</keyword>
<feature type="transmembrane region" description="Helical" evidence="5">
    <location>
        <begin position="194"/>
        <end position="217"/>
    </location>
</feature>
<feature type="transmembrane region" description="Helical" evidence="5">
    <location>
        <begin position="125"/>
        <end position="144"/>
    </location>
</feature>
<name>A0ABR2H660_9EUKA</name>
<feature type="transmembrane region" description="Helical" evidence="5">
    <location>
        <begin position="281"/>
        <end position="303"/>
    </location>
</feature>
<sequence>MIGGDVLISEMRMKHTHSSSSTLLYYKIDQSGRNHYNFKNQNPNESDNKKSFFHILNMLINFNIATDPFRIGHIFQCGYLMNAIILLILSVITEFSFFILIQSWIYGRAYTYNEIWRELFGAKSYSWIVLVVVIINYIAFIIWSQNELYLYVAKTIDLLWPESPSILTNKWFLTYVLSAVFIIPTLFVKKLSNFSVMSMISNICLIIAFACLIVYFFHHQSNNHISFKETVEATGLKPFRSKVIEVFHAIRTLNLAIFCHPILSVLVPDYDNPKRSRLMQLTWISAITSLILHYFGGFFSYLINPENKNNIFYEVEVFNEDRSKIVYPEVIVGQVAVYCLSVFSNILYVHFTSRKVAELILPHGSVSTVSVFFCGLTVTLFASAMNFIGDDAYDIAAIIGGMMCMMLVYVFPSIYYYNQYRLSHKMFGILTILLIVFGSALSLAVLIIGIIEYVK</sequence>
<evidence type="ECO:0000256" key="3">
    <source>
        <dbReference type="ARBA" id="ARBA00022989"/>
    </source>
</evidence>
<organism evidence="7 8">
    <name type="scientific">Tritrichomonas musculus</name>
    <dbReference type="NCBI Taxonomy" id="1915356"/>
    <lineage>
        <taxon>Eukaryota</taxon>
        <taxon>Metamonada</taxon>
        <taxon>Parabasalia</taxon>
        <taxon>Tritrichomonadida</taxon>
        <taxon>Tritrichomonadidae</taxon>
        <taxon>Tritrichomonas</taxon>
    </lineage>
</organism>
<dbReference type="PANTHER" id="PTHR22950:SF349">
    <property type="entry name" value="AMINO ACID TRANSPORTER TRANSMEMBRANE DOMAIN-CONTAINING PROTEIN"/>
    <property type="match status" value="1"/>
</dbReference>
<feature type="transmembrane region" description="Helical" evidence="5">
    <location>
        <begin position="171"/>
        <end position="188"/>
    </location>
</feature>
<feature type="transmembrane region" description="Helical" evidence="5">
    <location>
        <begin position="395"/>
        <end position="417"/>
    </location>
</feature>
<keyword evidence="8" id="KW-1185">Reference proteome</keyword>
<dbReference type="PANTHER" id="PTHR22950">
    <property type="entry name" value="AMINO ACID TRANSPORTER"/>
    <property type="match status" value="1"/>
</dbReference>
<evidence type="ECO:0000313" key="8">
    <source>
        <dbReference type="Proteomes" id="UP001470230"/>
    </source>
</evidence>
<evidence type="ECO:0000313" key="7">
    <source>
        <dbReference type="EMBL" id="KAK8841708.1"/>
    </source>
</evidence>
<gene>
    <name evidence="7" type="ORF">M9Y10_026652</name>
</gene>
<comment type="subcellular location">
    <subcellularLocation>
        <location evidence="1">Membrane</location>
        <topology evidence="1">Multi-pass membrane protein</topology>
    </subcellularLocation>
</comment>